<feature type="chain" id="PRO_5046308753" description="EfeO-type cupredoxin-like domain-containing protein" evidence="1">
    <location>
        <begin position="32"/>
        <end position="147"/>
    </location>
</feature>
<evidence type="ECO:0008006" key="4">
    <source>
        <dbReference type="Google" id="ProtNLM"/>
    </source>
</evidence>
<protein>
    <recommendedName>
        <fullName evidence="4">EfeO-type cupredoxin-like domain-containing protein</fullName>
    </recommendedName>
</protein>
<evidence type="ECO:0000313" key="3">
    <source>
        <dbReference type="Proteomes" id="UP000703038"/>
    </source>
</evidence>
<dbReference type="Proteomes" id="UP000703038">
    <property type="component" value="Unassembled WGS sequence"/>
</dbReference>
<sequence length="147" mass="15223">MSGKAGGRSAIGRRAVVVGLAALALAGCSQAEQETEATPQQVSSAPVASVAASDVPRITPTTLDVSIVDGEVTPVDQRLEGRVGEEILVTVSSDAEDEIHVHSVPEHSFPVAVGDNQQFRFTVDVPGSVDVELHEADVTVATVLVRS</sequence>
<comment type="caution">
    <text evidence="2">The sequence shown here is derived from an EMBL/GenBank/DDBJ whole genome shotgun (WGS) entry which is preliminary data.</text>
</comment>
<feature type="signal peptide" evidence="1">
    <location>
        <begin position="1"/>
        <end position="31"/>
    </location>
</feature>
<dbReference type="RefSeq" id="WP_307836697.1">
    <property type="nucleotide sequence ID" value="NZ_JAFBBK010000001.1"/>
</dbReference>
<dbReference type="SUPFAM" id="SSF49503">
    <property type="entry name" value="Cupredoxins"/>
    <property type="match status" value="1"/>
</dbReference>
<organism evidence="2 3">
    <name type="scientific">Rhodococcoides corynebacterioides</name>
    <dbReference type="NCBI Taxonomy" id="53972"/>
    <lineage>
        <taxon>Bacteria</taxon>
        <taxon>Bacillati</taxon>
        <taxon>Actinomycetota</taxon>
        <taxon>Actinomycetes</taxon>
        <taxon>Mycobacteriales</taxon>
        <taxon>Nocardiaceae</taxon>
        <taxon>Rhodococcoides</taxon>
    </lineage>
</organism>
<dbReference type="PROSITE" id="PS51257">
    <property type="entry name" value="PROKAR_LIPOPROTEIN"/>
    <property type="match status" value="1"/>
</dbReference>
<evidence type="ECO:0000313" key="2">
    <source>
        <dbReference type="EMBL" id="MBM7417209.1"/>
    </source>
</evidence>
<proteinExistence type="predicted"/>
<dbReference type="InterPro" id="IPR008972">
    <property type="entry name" value="Cupredoxin"/>
</dbReference>
<name>A0ABS2KZ47_9NOCA</name>
<gene>
    <name evidence="2" type="ORF">JOE42_003942</name>
</gene>
<keyword evidence="3" id="KW-1185">Reference proteome</keyword>
<keyword evidence="1" id="KW-0732">Signal</keyword>
<accession>A0ABS2KZ47</accession>
<evidence type="ECO:0000256" key="1">
    <source>
        <dbReference type="SAM" id="SignalP"/>
    </source>
</evidence>
<reference evidence="2 3" key="1">
    <citation type="submission" date="2021-01" db="EMBL/GenBank/DDBJ databases">
        <title>Genomics of switchgrass bacterial isolates.</title>
        <authorList>
            <person name="Shade A."/>
        </authorList>
    </citation>
    <scope>NUCLEOTIDE SEQUENCE [LARGE SCALE GENOMIC DNA]</scope>
    <source>
        <strain evidence="2 3">PvP111</strain>
    </source>
</reference>
<dbReference type="EMBL" id="JAFBBK010000001">
    <property type="protein sequence ID" value="MBM7417209.1"/>
    <property type="molecule type" value="Genomic_DNA"/>
</dbReference>